<evidence type="ECO:0008006" key="3">
    <source>
        <dbReference type="Google" id="ProtNLM"/>
    </source>
</evidence>
<dbReference type="AlphaFoldDB" id="X0W080"/>
<feature type="region of interest" description="Disordered" evidence="1">
    <location>
        <begin position="74"/>
        <end position="109"/>
    </location>
</feature>
<proteinExistence type="predicted"/>
<comment type="caution">
    <text evidence="2">The sequence shown here is derived from an EMBL/GenBank/DDBJ whole genome shotgun (WGS) entry which is preliminary data.</text>
</comment>
<gene>
    <name evidence="2" type="ORF">S01H1_40450</name>
</gene>
<sequence length="170" mass="19062">QAHSALRHLYSNRIYPCYIDRIREVLERWGGLWIIENVPGAPLRDPVQLCGSAFGLRVRRHRLFESNLPLRGTSCDHKAQGHPIDVSGTGGPRRNSQPGDHGGSRNKPRTIAEARAAMGIDWMTRYELSQAIPPVYAMYLAEQIVEAAMDCVPVKERRAGQRGLFMEATT</sequence>
<feature type="non-terminal residue" evidence="2">
    <location>
        <position position="1"/>
    </location>
</feature>
<accession>X0W080</accession>
<name>X0W080_9ZZZZ</name>
<protein>
    <recommendedName>
        <fullName evidence="3">DNA (cytosine-5-)-methyltransferase</fullName>
    </recommendedName>
</protein>
<evidence type="ECO:0000313" key="2">
    <source>
        <dbReference type="EMBL" id="GAG06141.1"/>
    </source>
</evidence>
<dbReference type="EMBL" id="BARS01025613">
    <property type="protein sequence ID" value="GAG06141.1"/>
    <property type="molecule type" value="Genomic_DNA"/>
</dbReference>
<evidence type="ECO:0000256" key="1">
    <source>
        <dbReference type="SAM" id="MobiDB-lite"/>
    </source>
</evidence>
<organism evidence="2">
    <name type="scientific">marine sediment metagenome</name>
    <dbReference type="NCBI Taxonomy" id="412755"/>
    <lineage>
        <taxon>unclassified sequences</taxon>
        <taxon>metagenomes</taxon>
        <taxon>ecological metagenomes</taxon>
    </lineage>
</organism>
<reference evidence="2" key="1">
    <citation type="journal article" date="2014" name="Front. Microbiol.">
        <title>High frequency of phylogenetically diverse reductive dehalogenase-homologous genes in deep subseafloor sedimentary metagenomes.</title>
        <authorList>
            <person name="Kawai M."/>
            <person name="Futagami T."/>
            <person name="Toyoda A."/>
            <person name="Takaki Y."/>
            <person name="Nishi S."/>
            <person name="Hori S."/>
            <person name="Arai W."/>
            <person name="Tsubouchi T."/>
            <person name="Morono Y."/>
            <person name="Uchiyama I."/>
            <person name="Ito T."/>
            <person name="Fujiyama A."/>
            <person name="Inagaki F."/>
            <person name="Takami H."/>
        </authorList>
    </citation>
    <scope>NUCLEOTIDE SEQUENCE</scope>
    <source>
        <strain evidence="2">Expedition CK06-06</strain>
    </source>
</reference>